<dbReference type="Pfam" id="PF07729">
    <property type="entry name" value="FCD"/>
    <property type="match status" value="1"/>
</dbReference>
<feature type="compositionally biased region" description="Polar residues" evidence="4">
    <location>
        <begin position="13"/>
        <end position="22"/>
    </location>
</feature>
<evidence type="ECO:0000256" key="4">
    <source>
        <dbReference type="SAM" id="MobiDB-lite"/>
    </source>
</evidence>
<reference evidence="6 7" key="2">
    <citation type="journal article" date="2013" name="Genome Announc.">
        <title>Genome Sequence of Growth-Improving Paenibacillus mucilaginosus Strain KNP414.</title>
        <authorList>
            <person name="Lu J.J."/>
            <person name="Wang J.F."/>
            <person name="Hu X.F."/>
        </authorList>
    </citation>
    <scope>NUCLEOTIDE SEQUENCE [LARGE SCALE GENOMIC DNA]</scope>
    <source>
        <strain evidence="6 7">KNP414</strain>
    </source>
</reference>
<keyword evidence="3" id="KW-0804">Transcription</keyword>
<keyword evidence="2" id="KW-0238">DNA-binding</keyword>
<evidence type="ECO:0000313" key="6">
    <source>
        <dbReference type="EMBL" id="AEI40634.1"/>
    </source>
</evidence>
<feature type="domain" description="HTH gntR-type" evidence="5">
    <location>
        <begin position="21"/>
        <end position="88"/>
    </location>
</feature>
<dbReference type="PATRIC" id="fig|1036673.3.peg.1857"/>
<evidence type="ECO:0000256" key="2">
    <source>
        <dbReference type="ARBA" id="ARBA00023125"/>
    </source>
</evidence>
<dbReference type="Gene3D" id="1.20.120.530">
    <property type="entry name" value="GntR ligand-binding domain-like"/>
    <property type="match status" value="1"/>
</dbReference>
<dbReference type="PANTHER" id="PTHR43537">
    <property type="entry name" value="TRANSCRIPTIONAL REGULATOR, GNTR FAMILY"/>
    <property type="match status" value="1"/>
</dbReference>
<dbReference type="Pfam" id="PF00392">
    <property type="entry name" value="GntR"/>
    <property type="match status" value="1"/>
</dbReference>
<dbReference type="Proteomes" id="UP000006620">
    <property type="component" value="Chromosome"/>
</dbReference>
<protein>
    <submittedName>
        <fullName evidence="6">Transcriptional regulator, GntR family</fullName>
    </submittedName>
</protein>
<name>F8FRS7_PAEMK</name>
<feature type="region of interest" description="Disordered" evidence="4">
    <location>
        <begin position="1"/>
        <end position="22"/>
    </location>
</feature>
<evidence type="ECO:0000256" key="1">
    <source>
        <dbReference type="ARBA" id="ARBA00023015"/>
    </source>
</evidence>
<dbReference type="SMART" id="SM00895">
    <property type="entry name" value="FCD"/>
    <property type="match status" value="1"/>
</dbReference>
<dbReference type="SUPFAM" id="SSF46785">
    <property type="entry name" value="Winged helix' DNA-binding domain"/>
    <property type="match status" value="1"/>
</dbReference>
<dbReference type="InterPro" id="IPR011711">
    <property type="entry name" value="GntR_C"/>
</dbReference>
<sequence length="241" mass="27000">MESKEGKGIPIPNITSEGSAQRKSQGVYEAIRDDIVSLRLVPGSMIYENELVEELGISRTPIREAIRLLVSEGLLEVLPQRGTRIARISLRKVAEARFIRGQLELGAFRLAARLWHPGEHGGVKAEAEELLAKQREAAEAGDAARFLQLDEAFHQAVIGVTGNATLQQVITQMRGHLNRLRCLALRQYHYMPQMIEEHQGLLEAVEQGNEALAAERLEHHLGKLDVELPELRSAYPDYFQE</sequence>
<dbReference type="GO" id="GO:0003677">
    <property type="term" value="F:DNA binding"/>
    <property type="evidence" value="ECO:0007669"/>
    <property type="project" value="UniProtKB-KW"/>
</dbReference>
<organism evidence="6 7">
    <name type="scientific">Paenibacillus mucilaginosus (strain KNP414)</name>
    <dbReference type="NCBI Taxonomy" id="1036673"/>
    <lineage>
        <taxon>Bacteria</taxon>
        <taxon>Bacillati</taxon>
        <taxon>Bacillota</taxon>
        <taxon>Bacilli</taxon>
        <taxon>Bacillales</taxon>
        <taxon>Paenibacillaceae</taxon>
        <taxon>Paenibacillus</taxon>
    </lineage>
</organism>
<dbReference type="AlphaFoldDB" id="F8FRS7"/>
<dbReference type="SUPFAM" id="SSF48008">
    <property type="entry name" value="GntR ligand-binding domain-like"/>
    <property type="match status" value="1"/>
</dbReference>
<keyword evidence="1" id="KW-0805">Transcription regulation</keyword>
<dbReference type="InterPro" id="IPR036390">
    <property type="entry name" value="WH_DNA-bd_sf"/>
</dbReference>
<dbReference type="InterPro" id="IPR008920">
    <property type="entry name" value="TF_FadR/GntR_C"/>
</dbReference>
<dbReference type="KEGG" id="pms:KNP414_02073"/>
<dbReference type="PANTHER" id="PTHR43537:SF52">
    <property type="entry name" value="FATTY ACID METABOLISM REGULATOR PROTEIN"/>
    <property type="match status" value="1"/>
</dbReference>
<gene>
    <name evidence="6" type="ordered locus">KNP414_02073</name>
</gene>
<accession>F8FRS7</accession>
<evidence type="ECO:0000259" key="5">
    <source>
        <dbReference type="PROSITE" id="PS50949"/>
    </source>
</evidence>
<evidence type="ECO:0000256" key="3">
    <source>
        <dbReference type="ARBA" id="ARBA00023163"/>
    </source>
</evidence>
<dbReference type="Gene3D" id="1.10.10.10">
    <property type="entry name" value="Winged helix-like DNA-binding domain superfamily/Winged helix DNA-binding domain"/>
    <property type="match status" value="1"/>
</dbReference>
<dbReference type="RefSeq" id="WP_013915795.1">
    <property type="nucleotide sequence ID" value="NC_015690.1"/>
</dbReference>
<evidence type="ECO:0000313" key="7">
    <source>
        <dbReference type="Proteomes" id="UP000006620"/>
    </source>
</evidence>
<dbReference type="EMBL" id="CP002869">
    <property type="protein sequence ID" value="AEI40634.1"/>
    <property type="molecule type" value="Genomic_DNA"/>
</dbReference>
<dbReference type="CDD" id="cd07377">
    <property type="entry name" value="WHTH_GntR"/>
    <property type="match status" value="1"/>
</dbReference>
<dbReference type="InterPro" id="IPR000524">
    <property type="entry name" value="Tscrpt_reg_HTH_GntR"/>
</dbReference>
<dbReference type="HOGENOM" id="CLU_017584_5_2_9"/>
<dbReference type="GO" id="GO:0003700">
    <property type="term" value="F:DNA-binding transcription factor activity"/>
    <property type="evidence" value="ECO:0007669"/>
    <property type="project" value="InterPro"/>
</dbReference>
<dbReference type="SMART" id="SM00345">
    <property type="entry name" value="HTH_GNTR"/>
    <property type="match status" value="1"/>
</dbReference>
<reference evidence="7" key="1">
    <citation type="submission" date="2011-06" db="EMBL/GenBank/DDBJ databases">
        <title>Complete genome sequence of Paenibacillus mucilaginosus KNP414.</title>
        <authorList>
            <person name="Wang J."/>
            <person name="Hu S."/>
            <person name="Hu X."/>
            <person name="Zhang B."/>
            <person name="Dong D."/>
            <person name="Zhang S."/>
            <person name="Zhao K."/>
            <person name="Wu D."/>
        </authorList>
    </citation>
    <scope>NUCLEOTIDE SEQUENCE [LARGE SCALE GENOMIC DNA]</scope>
    <source>
        <strain evidence="7">KNP414</strain>
    </source>
</reference>
<dbReference type="InterPro" id="IPR036388">
    <property type="entry name" value="WH-like_DNA-bd_sf"/>
</dbReference>
<proteinExistence type="predicted"/>
<dbReference type="PROSITE" id="PS50949">
    <property type="entry name" value="HTH_GNTR"/>
    <property type="match status" value="1"/>
</dbReference>
<dbReference type="PRINTS" id="PR00035">
    <property type="entry name" value="HTHGNTR"/>
</dbReference>